<organism evidence="1 2">
    <name type="scientific">Linum trigynum</name>
    <dbReference type="NCBI Taxonomy" id="586398"/>
    <lineage>
        <taxon>Eukaryota</taxon>
        <taxon>Viridiplantae</taxon>
        <taxon>Streptophyta</taxon>
        <taxon>Embryophyta</taxon>
        <taxon>Tracheophyta</taxon>
        <taxon>Spermatophyta</taxon>
        <taxon>Magnoliopsida</taxon>
        <taxon>eudicotyledons</taxon>
        <taxon>Gunneridae</taxon>
        <taxon>Pentapetalae</taxon>
        <taxon>rosids</taxon>
        <taxon>fabids</taxon>
        <taxon>Malpighiales</taxon>
        <taxon>Linaceae</taxon>
        <taxon>Linum</taxon>
    </lineage>
</organism>
<dbReference type="EMBL" id="OZ034819">
    <property type="protein sequence ID" value="CAL1396010.1"/>
    <property type="molecule type" value="Genomic_DNA"/>
</dbReference>
<proteinExistence type="predicted"/>
<dbReference type="Proteomes" id="UP001497516">
    <property type="component" value="Chromosome 6"/>
</dbReference>
<keyword evidence="2" id="KW-1185">Reference proteome</keyword>
<evidence type="ECO:0000313" key="1">
    <source>
        <dbReference type="EMBL" id="CAL1396010.1"/>
    </source>
</evidence>
<name>A0AAV2FEC1_9ROSI</name>
<sequence length="123" mass="13241">MHCTSTRLAPWHSDTFSLALKRPTPHSCPLRMLLVVAHGLSLGAPSRLGPTTQVTVLGLLLGWAFPLVGPNSPPAGPFGLPSWALKCPLVRRLPFGRDLTSPRAQRRSSCMPSFPPFGSACFL</sequence>
<reference evidence="1 2" key="1">
    <citation type="submission" date="2024-04" db="EMBL/GenBank/DDBJ databases">
        <authorList>
            <person name="Fracassetti M."/>
        </authorList>
    </citation>
    <scope>NUCLEOTIDE SEQUENCE [LARGE SCALE GENOMIC DNA]</scope>
</reference>
<dbReference type="AlphaFoldDB" id="A0AAV2FEC1"/>
<gene>
    <name evidence="1" type="ORF">LTRI10_LOCUS36403</name>
</gene>
<evidence type="ECO:0000313" key="2">
    <source>
        <dbReference type="Proteomes" id="UP001497516"/>
    </source>
</evidence>
<protein>
    <submittedName>
        <fullName evidence="1">Uncharacterized protein</fullName>
    </submittedName>
</protein>
<accession>A0AAV2FEC1</accession>